<keyword evidence="7" id="KW-0255">Endonuclease</keyword>
<evidence type="ECO:0000256" key="8">
    <source>
        <dbReference type="ARBA" id="ARBA00022801"/>
    </source>
</evidence>
<dbReference type="CDD" id="cd09272">
    <property type="entry name" value="RNase_HI_RT_Ty1"/>
    <property type="match status" value="1"/>
</dbReference>
<evidence type="ECO:0000259" key="16">
    <source>
        <dbReference type="PROSITE" id="PS50994"/>
    </source>
</evidence>
<organism evidence="17 18">
    <name type="scientific">Araneus ventricosus</name>
    <name type="common">Orbweaver spider</name>
    <name type="synonym">Epeira ventricosa</name>
    <dbReference type="NCBI Taxonomy" id="182803"/>
    <lineage>
        <taxon>Eukaryota</taxon>
        <taxon>Metazoa</taxon>
        <taxon>Ecdysozoa</taxon>
        <taxon>Arthropoda</taxon>
        <taxon>Chelicerata</taxon>
        <taxon>Arachnida</taxon>
        <taxon>Araneae</taxon>
        <taxon>Araneomorphae</taxon>
        <taxon>Entelegynae</taxon>
        <taxon>Araneoidea</taxon>
        <taxon>Araneidae</taxon>
        <taxon>Araneus</taxon>
    </lineage>
</organism>
<feature type="domain" description="Integrase catalytic" evidence="16">
    <location>
        <begin position="462"/>
        <end position="627"/>
    </location>
</feature>
<dbReference type="Gene3D" id="3.30.420.10">
    <property type="entry name" value="Ribonuclease H-like superfamily/Ribonuclease H"/>
    <property type="match status" value="1"/>
</dbReference>
<dbReference type="GO" id="GO:0006508">
    <property type="term" value="P:proteolysis"/>
    <property type="evidence" value="ECO:0007669"/>
    <property type="project" value="UniProtKB-KW"/>
</dbReference>
<dbReference type="GO" id="GO:0003964">
    <property type="term" value="F:RNA-directed DNA polymerase activity"/>
    <property type="evidence" value="ECO:0007669"/>
    <property type="project" value="UniProtKB-KW"/>
</dbReference>
<dbReference type="PANTHER" id="PTHR42648:SF11">
    <property type="entry name" value="TRANSPOSON TY4-P GAG-POL POLYPROTEIN"/>
    <property type="match status" value="1"/>
</dbReference>
<keyword evidence="5" id="KW-0479">Metal-binding</keyword>
<dbReference type="InterPro" id="IPR054722">
    <property type="entry name" value="PolX-like_BBD"/>
</dbReference>
<keyword evidence="12" id="KW-0695">RNA-directed DNA polymerase</keyword>
<name>A0A4Y2KUN4_ARAVE</name>
<evidence type="ECO:0000256" key="7">
    <source>
        <dbReference type="ARBA" id="ARBA00022759"/>
    </source>
</evidence>
<reference evidence="17 18" key="1">
    <citation type="journal article" date="2019" name="Sci. Rep.">
        <title>Orb-weaving spider Araneus ventricosus genome elucidates the spidroin gene catalogue.</title>
        <authorList>
            <person name="Kono N."/>
            <person name="Nakamura H."/>
            <person name="Ohtoshi R."/>
            <person name="Moran D.A.P."/>
            <person name="Shinohara A."/>
            <person name="Yoshida Y."/>
            <person name="Fujiwara M."/>
            <person name="Mori M."/>
            <person name="Tomita M."/>
            <person name="Arakawa K."/>
        </authorList>
    </citation>
    <scope>NUCLEOTIDE SEQUENCE [LARGE SCALE GENOMIC DNA]</scope>
</reference>
<keyword evidence="9" id="KW-0067">ATP-binding</keyword>
<dbReference type="GO" id="GO:0004519">
    <property type="term" value="F:endonuclease activity"/>
    <property type="evidence" value="ECO:0007669"/>
    <property type="project" value="UniProtKB-KW"/>
</dbReference>
<comment type="caution">
    <text evidence="17">The sequence shown here is derived from an EMBL/GenBank/DDBJ whole genome shotgun (WGS) entry which is preliminary data.</text>
</comment>
<keyword evidence="11" id="KW-0229">DNA integration</keyword>
<dbReference type="InterPro" id="IPR036397">
    <property type="entry name" value="RNaseH_sf"/>
</dbReference>
<evidence type="ECO:0000256" key="2">
    <source>
        <dbReference type="ARBA" id="ARBA00022612"/>
    </source>
</evidence>
<dbReference type="EMBL" id="BGPR01116043">
    <property type="protein sequence ID" value="GBN05879.1"/>
    <property type="molecule type" value="Genomic_DNA"/>
</dbReference>
<evidence type="ECO:0000256" key="13">
    <source>
        <dbReference type="ARBA" id="ARBA00022932"/>
    </source>
</evidence>
<keyword evidence="10" id="KW-0460">Magnesium</keyword>
<dbReference type="InterPro" id="IPR001584">
    <property type="entry name" value="Integrase_cat-core"/>
</dbReference>
<sequence>MNEFMQIDKLNNSNYASWLDDIKVVLMEKNLWRITEESEVSPDEALFPKEYNEFQVRKNKAYATIYLSIEKEYRILISEVDDSPQAWKILQKHFRPDSRARVISLTDEFFSCKISEDEDIGLFAARLKKIIIDLKDAGKPIADWYQAFQLIRYLPADYQGMIQIIYRWSDEKFKFINVLNELIAEEARLKQSKSDLEVVALHSANKNSTKKKLESKVKRFSNSEQISLSKAHCKYKNKKPNRARNLNVESSFITEACFNETNGNRNSWVFDTAASSHFCGNKNLFHEFQPLNNNTNVSVAIDGVNCKIEGIGTVKLLFKKGEEIVNLKNVMYSPKLRRNLMAGPLFDKGGASFIGGKGKIDVFSNDGRKLFSARKENGLYYVYPSYPQKRRSNPIALNASNKNNLEDWHRKFCHINPRYIINTSKNESVKGLPIFKNEQLNCEVCKLAKTKRKSFKPIGKIKSTKPLQLLHMDVCGPLPSQSLRGHRYFLSITDDYSRKVIVYPMKNKSEVFDCFTKFQKRAERYLNSKIINIRTDRGLEFCHNEFQNFLDNQGIRAERTNEYTPEQNGVSERFNYTALDAVKCLLKDSNLRNGFWAEALLCFTYTWNRICHQSHNKTPFELYCGRKPSIRHLKPFGATAYIGTPRQLRTKLQMRAKKGVMVGYAMQTKGYRIWLPAERKIIETINVTFDNGFNSGKALDPNDSKFYISTESNSDLESEIPITGEILEDVKVKSEFSGDPNTKSNDYVNKVIELLKCHFDLRILGKTQKLLGVEVQELDGNLFMHQNDYINKICELYKEFNFPVSSLPIAKGTVLSKLQCPSTSVEITEMKNYPYRSLLGSLSYIASRTRPDISYAVNILSQFQENPGIIHWNILLKLLGYLSTTRGLQLNLSRVSDLNVECYSDADFAANRDDRVSIGGFIILLDEVPISWRTSKQKCINLSTMEAEYVSLTDASKELLWIQRILEECKK</sequence>
<evidence type="ECO:0000256" key="5">
    <source>
        <dbReference type="ARBA" id="ARBA00022723"/>
    </source>
</evidence>
<keyword evidence="18" id="KW-1185">Reference proteome</keyword>
<proteinExistence type="predicted"/>
<keyword evidence="13" id="KW-0808">Transferase</keyword>
<keyword evidence="3" id="KW-0645">Protease</keyword>
<dbReference type="GO" id="GO:0005524">
    <property type="term" value="F:ATP binding"/>
    <property type="evidence" value="ECO:0007669"/>
    <property type="project" value="UniProtKB-KW"/>
</dbReference>
<evidence type="ECO:0000256" key="14">
    <source>
        <dbReference type="ARBA" id="ARBA00023113"/>
    </source>
</evidence>
<dbReference type="InterPro" id="IPR039537">
    <property type="entry name" value="Retrotran_Ty1/copia-like"/>
</dbReference>
<comment type="function">
    <text evidence="1">The aspartyl protease (PR) mediates the proteolytic cleavages of the Gag and Gag-Pol polyproteins after assembly of the VLP.</text>
</comment>
<keyword evidence="6" id="KW-0547">Nucleotide-binding</keyword>
<evidence type="ECO:0000313" key="18">
    <source>
        <dbReference type="Proteomes" id="UP000499080"/>
    </source>
</evidence>
<evidence type="ECO:0000256" key="15">
    <source>
        <dbReference type="ARBA" id="ARBA00023172"/>
    </source>
</evidence>
<dbReference type="GO" id="GO:0015074">
    <property type="term" value="P:DNA integration"/>
    <property type="evidence" value="ECO:0007669"/>
    <property type="project" value="UniProtKB-KW"/>
</dbReference>
<accession>A0A4Y2KUN4</accession>
<evidence type="ECO:0000256" key="10">
    <source>
        <dbReference type="ARBA" id="ARBA00022842"/>
    </source>
</evidence>
<protein>
    <submittedName>
        <fullName evidence="17">Retrovirus-related Pol polyprotein from transposon TNT 1-94</fullName>
    </submittedName>
</protein>
<dbReference type="GO" id="GO:0046872">
    <property type="term" value="F:metal ion binding"/>
    <property type="evidence" value="ECO:0007669"/>
    <property type="project" value="UniProtKB-KW"/>
</dbReference>
<dbReference type="InterPro" id="IPR025724">
    <property type="entry name" value="GAG-pre-integrase_dom"/>
</dbReference>
<keyword evidence="4" id="KW-0540">Nuclease</keyword>
<keyword evidence="8" id="KW-0378">Hydrolase</keyword>
<dbReference type="Pfam" id="PF22936">
    <property type="entry name" value="Pol_BBD"/>
    <property type="match status" value="1"/>
</dbReference>
<keyword evidence="14" id="KW-0917">Virion maturation</keyword>
<dbReference type="OrthoDB" id="413361at2759"/>
<dbReference type="Pfam" id="PF13976">
    <property type="entry name" value="gag_pre-integrs"/>
    <property type="match status" value="1"/>
</dbReference>
<evidence type="ECO:0000256" key="6">
    <source>
        <dbReference type="ARBA" id="ARBA00022741"/>
    </source>
</evidence>
<keyword evidence="13" id="KW-0548">Nucleotidyltransferase</keyword>
<dbReference type="GO" id="GO:0008233">
    <property type="term" value="F:peptidase activity"/>
    <property type="evidence" value="ECO:0007669"/>
    <property type="project" value="UniProtKB-KW"/>
</dbReference>
<dbReference type="SUPFAM" id="SSF53098">
    <property type="entry name" value="Ribonuclease H-like"/>
    <property type="match status" value="1"/>
</dbReference>
<gene>
    <name evidence="17" type="primary">POLX_414</name>
    <name evidence="17" type="ORF">AVEN_62540_1</name>
</gene>
<dbReference type="PANTHER" id="PTHR42648">
    <property type="entry name" value="TRANSPOSASE, PUTATIVE-RELATED"/>
    <property type="match status" value="1"/>
</dbReference>
<evidence type="ECO:0000313" key="17">
    <source>
        <dbReference type="EMBL" id="GBN05879.1"/>
    </source>
</evidence>
<evidence type="ECO:0000256" key="11">
    <source>
        <dbReference type="ARBA" id="ARBA00022908"/>
    </source>
</evidence>
<evidence type="ECO:0000256" key="1">
    <source>
        <dbReference type="ARBA" id="ARBA00002180"/>
    </source>
</evidence>
<feature type="non-terminal residue" evidence="17">
    <location>
        <position position="971"/>
    </location>
</feature>
<dbReference type="Pfam" id="PF00665">
    <property type="entry name" value="rve"/>
    <property type="match status" value="1"/>
</dbReference>
<dbReference type="Pfam" id="PF25597">
    <property type="entry name" value="SH3_retrovirus"/>
    <property type="match status" value="1"/>
</dbReference>
<keyword evidence="13" id="KW-0239">DNA-directed DNA polymerase</keyword>
<dbReference type="AlphaFoldDB" id="A0A4Y2KUN4"/>
<evidence type="ECO:0000256" key="9">
    <source>
        <dbReference type="ARBA" id="ARBA00022840"/>
    </source>
</evidence>
<evidence type="ECO:0000256" key="3">
    <source>
        <dbReference type="ARBA" id="ARBA00022670"/>
    </source>
</evidence>
<dbReference type="InterPro" id="IPR012337">
    <property type="entry name" value="RNaseH-like_sf"/>
</dbReference>
<keyword evidence="2" id="KW-1188">Viral release from host cell</keyword>
<dbReference type="PROSITE" id="PS50994">
    <property type="entry name" value="INTEGRASE"/>
    <property type="match status" value="1"/>
</dbReference>
<keyword evidence="15" id="KW-0233">DNA recombination</keyword>
<dbReference type="InterPro" id="IPR057670">
    <property type="entry name" value="SH3_retrovirus"/>
</dbReference>
<dbReference type="GO" id="GO:0003676">
    <property type="term" value="F:nucleic acid binding"/>
    <property type="evidence" value="ECO:0007669"/>
    <property type="project" value="InterPro"/>
</dbReference>
<evidence type="ECO:0000256" key="4">
    <source>
        <dbReference type="ARBA" id="ARBA00022722"/>
    </source>
</evidence>
<evidence type="ECO:0000256" key="12">
    <source>
        <dbReference type="ARBA" id="ARBA00022918"/>
    </source>
</evidence>
<dbReference type="GO" id="GO:0006310">
    <property type="term" value="P:DNA recombination"/>
    <property type="evidence" value="ECO:0007669"/>
    <property type="project" value="UniProtKB-KW"/>
</dbReference>
<dbReference type="Proteomes" id="UP000499080">
    <property type="component" value="Unassembled WGS sequence"/>
</dbReference>
<dbReference type="Pfam" id="PF14223">
    <property type="entry name" value="Retrotran_gag_2"/>
    <property type="match status" value="1"/>
</dbReference>
<dbReference type="GO" id="GO:0003887">
    <property type="term" value="F:DNA-directed DNA polymerase activity"/>
    <property type="evidence" value="ECO:0007669"/>
    <property type="project" value="UniProtKB-KW"/>
</dbReference>